<dbReference type="RefSeq" id="WP_221343570.1">
    <property type="nucleotide sequence ID" value="NZ_CP037954.1"/>
</dbReference>
<dbReference type="KEGG" id="csal:NBC122_01933"/>
<sequence>MRTILSLLMLTFILIGCNNQTKEKTMETSTNEKLVQQYFEHFNNHEWIKMADMYAETADFKDPSLGQGIVKQTRQQIADKYAELHKVFPDLHDEVIQTYPSGDQHIIVEFVSTGTGTDNVKFELPICVIFTIENGLITKDFSYFDNFDEEEQ</sequence>
<dbReference type="Pfam" id="PF12680">
    <property type="entry name" value="SnoaL_2"/>
    <property type="match status" value="1"/>
</dbReference>
<dbReference type="CDD" id="cd00531">
    <property type="entry name" value="NTF2_like"/>
    <property type="match status" value="1"/>
</dbReference>
<dbReference type="InterPro" id="IPR032710">
    <property type="entry name" value="NTF2-like_dom_sf"/>
</dbReference>
<gene>
    <name evidence="2" type="ORF">NBC122_01933</name>
</gene>
<evidence type="ECO:0000259" key="1">
    <source>
        <dbReference type="Pfam" id="PF12680"/>
    </source>
</evidence>
<evidence type="ECO:0000313" key="2">
    <source>
        <dbReference type="EMBL" id="QBO58741.1"/>
    </source>
</evidence>
<dbReference type="InterPro" id="IPR037401">
    <property type="entry name" value="SnoaL-like"/>
</dbReference>
<dbReference type="AlphaFoldDB" id="A0A4P6ZGF2"/>
<name>A0A4P6ZGF2_9FLAO</name>
<dbReference type="EMBL" id="CP037954">
    <property type="protein sequence ID" value="QBO58741.1"/>
    <property type="molecule type" value="Genomic_DNA"/>
</dbReference>
<accession>A0A4P6ZGF2</accession>
<feature type="domain" description="SnoaL-like" evidence="1">
    <location>
        <begin position="35"/>
        <end position="138"/>
    </location>
</feature>
<organism evidence="2 3">
    <name type="scientific">Chryseobacterium salivictor</name>
    <dbReference type="NCBI Taxonomy" id="2547600"/>
    <lineage>
        <taxon>Bacteria</taxon>
        <taxon>Pseudomonadati</taxon>
        <taxon>Bacteroidota</taxon>
        <taxon>Flavobacteriia</taxon>
        <taxon>Flavobacteriales</taxon>
        <taxon>Weeksellaceae</taxon>
        <taxon>Chryseobacterium group</taxon>
        <taxon>Chryseobacterium</taxon>
    </lineage>
</organism>
<dbReference type="SUPFAM" id="SSF54427">
    <property type="entry name" value="NTF2-like"/>
    <property type="match status" value="1"/>
</dbReference>
<protein>
    <recommendedName>
        <fullName evidence="1">SnoaL-like domain-containing protein</fullName>
    </recommendedName>
</protein>
<proteinExistence type="predicted"/>
<evidence type="ECO:0000313" key="3">
    <source>
        <dbReference type="Proteomes" id="UP000294419"/>
    </source>
</evidence>
<dbReference type="PROSITE" id="PS51257">
    <property type="entry name" value="PROKAR_LIPOPROTEIN"/>
    <property type="match status" value="1"/>
</dbReference>
<reference evidence="2 3" key="1">
    <citation type="submission" date="2019-03" db="EMBL/GenBank/DDBJ databases">
        <authorList>
            <person name="Kim H."/>
            <person name="Yu S.-M."/>
        </authorList>
    </citation>
    <scope>NUCLEOTIDE SEQUENCE [LARGE SCALE GENOMIC DNA]</scope>
    <source>
        <strain evidence="2 3">NBC122</strain>
    </source>
</reference>
<dbReference type="Proteomes" id="UP000294419">
    <property type="component" value="Chromosome"/>
</dbReference>
<keyword evidence="3" id="KW-1185">Reference proteome</keyword>
<dbReference type="Gene3D" id="3.10.450.50">
    <property type="match status" value="1"/>
</dbReference>